<dbReference type="InterPro" id="IPR000306">
    <property type="entry name" value="Znf_FYVE"/>
</dbReference>
<dbReference type="Pfam" id="PF01363">
    <property type="entry name" value="FYVE"/>
    <property type="match status" value="1"/>
</dbReference>
<feature type="domain" description="FYVE zinc finger" evidence="8">
    <location>
        <begin position="441"/>
        <end position="483"/>
    </location>
</feature>
<accession>G5AGK1</accession>
<evidence type="ECO:0000256" key="7">
    <source>
        <dbReference type="ARBA" id="ARBA00023002"/>
    </source>
</evidence>
<dbReference type="SUPFAM" id="SSF51905">
    <property type="entry name" value="FAD/NAD(P)-binding domain"/>
    <property type="match status" value="1"/>
</dbReference>
<feature type="domain" description="FAD/NAD(P)-binding" evidence="9">
    <location>
        <begin position="155"/>
        <end position="366"/>
    </location>
</feature>
<evidence type="ECO:0000256" key="3">
    <source>
        <dbReference type="ARBA" id="ARBA00022723"/>
    </source>
</evidence>
<evidence type="ECO:0000313" key="10">
    <source>
        <dbReference type="EMBL" id="EGZ05281.1"/>
    </source>
</evidence>
<evidence type="ECO:0000259" key="9">
    <source>
        <dbReference type="Pfam" id="PF07992"/>
    </source>
</evidence>
<dbReference type="STRING" id="1094619.G5AGK1"/>
<evidence type="ECO:0000256" key="6">
    <source>
        <dbReference type="ARBA" id="ARBA00022833"/>
    </source>
</evidence>
<dbReference type="PRINTS" id="PR00411">
    <property type="entry name" value="PNDRDTASEI"/>
</dbReference>
<keyword evidence="4" id="KW-0863">Zinc-finger</keyword>
<dbReference type="InParanoid" id="G5AGK1"/>
<dbReference type="Gene3D" id="3.30.40.10">
    <property type="entry name" value="Zinc/RING finger domain, C3HC4 (zinc finger)"/>
    <property type="match status" value="1"/>
</dbReference>
<dbReference type="KEGG" id="psoj:PHYSODRAFT_342447"/>
<dbReference type="SMR" id="G5AGK1"/>
<dbReference type="Proteomes" id="UP000002640">
    <property type="component" value="Unassembled WGS sequence"/>
</dbReference>
<sequence length="496" mass="53801">MGKKRTSGSTPTFSSFSVVSNCEDESPWASDEQQRFLLALEQFGGGQCSSVTQAWQSITTAVGTRDIAQTCTTRALYLVIDSGAIIKGTNLAVLAENFWTVPDNAEQYYHAVGTPRAVVDAGFTKKLVVQYGSVIPPSAKAFVKIQRAVVARIVSGANEVEYAPIHEDGDLLAGKSLSYDYLVVATGSTYTVPIKQSANNFKPSTTEAKLAKMREQVKAASSALIVGGGAVGVEVAGEIKAKYPSKTVTILEGKDKLVASYDGVKVVLGERLTERLNVNSFEKRTLRTDKGTEIESDIQLLCGGFRPTSELIQKLDASLITPEGFIKVNSKLQLDSAQYSNIYALGDASNSPAPKRMFYAGLQGKHLGPELALVARKTQTNVSKPFPKVEVVGTMLPLGPNGGVSQLPVMGSVIMVITKRLQMIMHAKSTLSSVRLLGKENWVKMEKRPNCFYSARKFRPFSIKRHCRSCGEIVCSNCYRRRRVSVTSTLEVTGSD</sequence>
<proteinExistence type="inferred from homology"/>
<evidence type="ECO:0000259" key="8">
    <source>
        <dbReference type="Pfam" id="PF01363"/>
    </source>
</evidence>
<dbReference type="InterPro" id="IPR036188">
    <property type="entry name" value="FAD/NAD-bd_sf"/>
</dbReference>
<dbReference type="Pfam" id="PF07992">
    <property type="entry name" value="Pyr_redox_2"/>
    <property type="match status" value="1"/>
</dbReference>
<dbReference type="PANTHER" id="PTHR43735">
    <property type="entry name" value="APOPTOSIS-INDUCING FACTOR 1"/>
    <property type="match status" value="1"/>
</dbReference>
<dbReference type="InterPro" id="IPR013083">
    <property type="entry name" value="Znf_RING/FYVE/PHD"/>
</dbReference>
<comment type="similarity">
    <text evidence="1">Belongs to the FAD-dependent oxidoreductase family.</text>
</comment>
<evidence type="ECO:0008006" key="12">
    <source>
        <dbReference type="Google" id="ProtNLM"/>
    </source>
</evidence>
<dbReference type="GO" id="GO:0008270">
    <property type="term" value="F:zinc ion binding"/>
    <property type="evidence" value="ECO:0007669"/>
    <property type="project" value="UniProtKB-KW"/>
</dbReference>
<dbReference type="RefSeq" id="XP_009539202.1">
    <property type="nucleotide sequence ID" value="XM_009540907.1"/>
</dbReference>
<dbReference type="AlphaFoldDB" id="G5AGK1"/>
<evidence type="ECO:0000256" key="1">
    <source>
        <dbReference type="ARBA" id="ARBA00006442"/>
    </source>
</evidence>
<dbReference type="GO" id="GO:0050660">
    <property type="term" value="F:flavin adenine dinucleotide binding"/>
    <property type="evidence" value="ECO:0007669"/>
    <property type="project" value="TreeGrafter"/>
</dbReference>
<dbReference type="InterPro" id="IPR011011">
    <property type="entry name" value="Znf_FYVE_PHD"/>
</dbReference>
<dbReference type="EMBL" id="JH159167">
    <property type="protein sequence ID" value="EGZ05281.1"/>
    <property type="molecule type" value="Genomic_DNA"/>
</dbReference>
<evidence type="ECO:0000256" key="5">
    <source>
        <dbReference type="ARBA" id="ARBA00022827"/>
    </source>
</evidence>
<dbReference type="Gene3D" id="3.50.50.100">
    <property type="match status" value="1"/>
</dbReference>
<reference evidence="10 11" key="1">
    <citation type="journal article" date="2006" name="Science">
        <title>Phytophthora genome sequences uncover evolutionary origins and mechanisms of pathogenesis.</title>
        <authorList>
            <person name="Tyler B.M."/>
            <person name="Tripathy S."/>
            <person name="Zhang X."/>
            <person name="Dehal P."/>
            <person name="Jiang R.H."/>
            <person name="Aerts A."/>
            <person name="Arredondo F.D."/>
            <person name="Baxter L."/>
            <person name="Bensasson D."/>
            <person name="Beynon J.L."/>
            <person name="Chapman J."/>
            <person name="Damasceno C.M."/>
            <person name="Dorrance A.E."/>
            <person name="Dou D."/>
            <person name="Dickerman A.W."/>
            <person name="Dubchak I.L."/>
            <person name="Garbelotto M."/>
            <person name="Gijzen M."/>
            <person name="Gordon S.G."/>
            <person name="Govers F."/>
            <person name="Grunwald N.J."/>
            <person name="Huang W."/>
            <person name="Ivors K.L."/>
            <person name="Jones R.W."/>
            <person name="Kamoun S."/>
            <person name="Krampis K."/>
            <person name="Lamour K.H."/>
            <person name="Lee M.K."/>
            <person name="McDonald W.H."/>
            <person name="Medina M."/>
            <person name="Meijer H.J."/>
            <person name="Nordberg E.K."/>
            <person name="Maclean D.J."/>
            <person name="Ospina-Giraldo M.D."/>
            <person name="Morris P.F."/>
            <person name="Phuntumart V."/>
            <person name="Putnam N.H."/>
            <person name="Rash S."/>
            <person name="Rose J.K."/>
            <person name="Sakihama Y."/>
            <person name="Salamov A.A."/>
            <person name="Savidor A."/>
            <person name="Scheuring C.F."/>
            <person name="Smith B.M."/>
            <person name="Sobral B.W."/>
            <person name="Terry A."/>
            <person name="Torto-Alalibo T.A."/>
            <person name="Win J."/>
            <person name="Xu Z."/>
            <person name="Zhang H."/>
            <person name="Grigoriev I.V."/>
            <person name="Rokhsar D.S."/>
            <person name="Boore J.L."/>
        </authorList>
    </citation>
    <scope>NUCLEOTIDE SEQUENCE [LARGE SCALE GENOMIC DNA]</scope>
    <source>
        <strain evidence="10 11">P6497</strain>
    </source>
</reference>
<dbReference type="InterPro" id="IPR023753">
    <property type="entry name" value="FAD/NAD-binding_dom"/>
</dbReference>
<keyword evidence="7" id="KW-0560">Oxidoreductase</keyword>
<dbReference type="GeneID" id="20648280"/>
<gene>
    <name evidence="10" type="ORF">PHYSODRAFT_342447</name>
</gene>
<name>G5AGK1_PHYSP</name>
<keyword evidence="2" id="KW-0285">Flavoprotein</keyword>
<dbReference type="SUPFAM" id="SSF57903">
    <property type="entry name" value="FYVE/PHD zinc finger"/>
    <property type="match status" value="1"/>
</dbReference>
<evidence type="ECO:0000256" key="2">
    <source>
        <dbReference type="ARBA" id="ARBA00022630"/>
    </source>
</evidence>
<evidence type="ECO:0000313" key="11">
    <source>
        <dbReference type="Proteomes" id="UP000002640"/>
    </source>
</evidence>
<dbReference type="PANTHER" id="PTHR43735:SF3">
    <property type="entry name" value="FERROPTOSIS SUPPRESSOR PROTEIN 1"/>
    <property type="match status" value="1"/>
</dbReference>
<keyword evidence="5" id="KW-0274">FAD</keyword>
<protein>
    <recommendedName>
        <fullName evidence="12">FAD/NAD(P)-binding domain-containing protein</fullName>
    </recommendedName>
</protein>
<dbReference type="OMA" id="GHEHLAF"/>
<organism evidence="10 11">
    <name type="scientific">Phytophthora sojae (strain P6497)</name>
    <name type="common">Soybean stem and root rot agent</name>
    <name type="synonym">Phytophthora megasperma f. sp. glycines</name>
    <dbReference type="NCBI Taxonomy" id="1094619"/>
    <lineage>
        <taxon>Eukaryota</taxon>
        <taxon>Sar</taxon>
        <taxon>Stramenopiles</taxon>
        <taxon>Oomycota</taxon>
        <taxon>Peronosporomycetes</taxon>
        <taxon>Peronosporales</taxon>
        <taxon>Peronosporaceae</taxon>
        <taxon>Phytophthora</taxon>
    </lineage>
</organism>
<dbReference type="GO" id="GO:0004174">
    <property type="term" value="F:electron-transferring-flavoprotein dehydrogenase activity"/>
    <property type="evidence" value="ECO:0007669"/>
    <property type="project" value="TreeGrafter"/>
</dbReference>
<dbReference type="GO" id="GO:0005737">
    <property type="term" value="C:cytoplasm"/>
    <property type="evidence" value="ECO:0007669"/>
    <property type="project" value="TreeGrafter"/>
</dbReference>
<keyword evidence="6" id="KW-0862">Zinc</keyword>
<evidence type="ECO:0000256" key="4">
    <source>
        <dbReference type="ARBA" id="ARBA00022771"/>
    </source>
</evidence>
<keyword evidence="11" id="KW-1185">Reference proteome</keyword>
<keyword evidence="3" id="KW-0479">Metal-binding</keyword>